<evidence type="ECO:0000313" key="2">
    <source>
        <dbReference type="Proteomes" id="UP000297643"/>
    </source>
</evidence>
<proteinExistence type="predicted"/>
<dbReference type="EMBL" id="SOFM01000010">
    <property type="protein sequence ID" value="TFC06328.1"/>
    <property type="molecule type" value="Genomic_DNA"/>
</dbReference>
<name>A0A4R8WF56_9MICO</name>
<dbReference type="AlphaFoldDB" id="A0A4R8WF56"/>
<reference evidence="1 2" key="1">
    <citation type="submission" date="2019-03" db="EMBL/GenBank/DDBJ databases">
        <title>Genomics of glacier-inhabiting Cryobacterium strains.</title>
        <authorList>
            <person name="Liu Q."/>
            <person name="Xin Y.-H."/>
        </authorList>
    </citation>
    <scope>NUCLEOTIDE SEQUENCE [LARGE SCALE GENOMIC DNA]</scope>
    <source>
        <strain evidence="1 2">RHLT2-21</strain>
    </source>
</reference>
<organism evidence="1 2">
    <name type="scientific">Cryobacterium mannosilyticum</name>
    <dbReference type="NCBI Taxonomy" id="1259190"/>
    <lineage>
        <taxon>Bacteria</taxon>
        <taxon>Bacillati</taxon>
        <taxon>Actinomycetota</taxon>
        <taxon>Actinomycetes</taxon>
        <taxon>Micrococcales</taxon>
        <taxon>Microbacteriaceae</taxon>
        <taxon>Cryobacterium</taxon>
    </lineage>
</organism>
<comment type="caution">
    <text evidence="1">The sequence shown here is derived from an EMBL/GenBank/DDBJ whole genome shotgun (WGS) entry which is preliminary data.</text>
</comment>
<keyword evidence="2" id="KW-1185">Reference proteome</keyword>
<dbReference type="RefSeq" id="WP_134507310.1">
    <property type="nucleotide sequence ID" value="NZ_SOFM01000010.1"/>
</dbReference>
<dbReference type="Proteomes" id="UP000297643">
    <property type="component" value="Unassembled WGS sequence"/>
</dbReference>
<protein>
    <submittedName>
        <fullName evidence="1">Uncharacterized protein</fullName>
    </submittedName>
</protein>
<evidence type="ECO:0000313" key="1">
    <source>
        <dbReference type="EMBL" id="TFC06328.1"/>
    </source>
</evidence>
<gene>
    <name evidence="1" type="ORF">E3O32_04385</name>
</gene>
<sequence length="102" mass="11486">MSTRPHDLADLYLAPVALDVDHHLEELSGLSVEEVRYRVILGADREPRNAREREEAWIETLTRGLDLHGWQVSRHPRGLLLAHDAYALVLGIPANVVAYLDA</sequence>
<accession>A0A4R8WF56</accession>